<evidence type="ECO:0000313" key="2">
    <source>
        <dbReference type="Proteomes" id="UP000011873"/>
    </source>
</evidence>
<reference evidence="1 2" key="1">
    <citation type="submission" date="2013-01" db="EMBL/GenBank/DDBJ databases">
        <authorList>
            <person name="Harkins D.M."/>
            <person name="Durkin A.S."/>
            <person name="Brinkac L.M."/>
            <person name="Haft D.H."/>
            <person name="Selengut J.D."/>
            <person name="Sanka R."/>
            <person name="DePew J."/>
            <person name="Purushe J."/>
            <person name="Galloway R.L."/>
            <person name="Vinetz J.M."/>
            <person name="Sutton G.G."/>
            <person name="Nierman W.C."/>
            <person name="Fouts D.E."/>
        </authorList>
    </citation>
    <scope>NUCLEOTIDE SEQUENCE [LARGE SCALE GENOMIC DNA]</scope>
    <source>
        <strain evidence="1 2">Sponselee CDC</strain>
    </source>
</reference>
<evidence type="ECO:0000313" key="1">
    <source>
        <dbReference type="EMBL" id="EMJ78151.1"/>
    </source>
</evidence>
<gene>
    <name evidence="1" type="ORF">LEP1GSC016_1085</name>
</gene>
<dbReference type="Proteomes" id="UP000011873">
    <property type="component" value="Unassembled WGS sequence"/>
</dbReference>
<sequence length="175" mass="20777">MVTKIFKERYRWVFKKEKNLILDEFVEVTGYNRSYARTVLRGTEKKKSPSKQIRKKNSVYDEKVRKALEFIWEVLDRICSRRMKAAIPEVLKQIERLQNYPLNKYLKTKLLSISSATIDRLLKRIRFKFRGRGTSTTRQPRFLIDKIPIKTFGEWKDTSPGFTQVDFIAHNGGNL</sequence>
<proteinExistence type="predicted"/>
<protein>
    <recommendedName>
        <fullName evidence="3">Transposase</fullName>
    </recommendedName>
</protein>
<comment type="caution">
    <text evidence="1">The sequence shown here is derived from an EMBL/GenBank/DDBJ whole genome shotgun (WGS) entry which is preliminary data.</text>
</comment>
<name>M6BHU9_LEPBO</name>
<dbReference type="RefSeq" id="WP_017898380.1">
    <property type="nucleotide sequence ID" value="NZ_ANMU01000164.1"/>
</dbReference>
<organism evidence="1 2">
    <name type="scientific">Leptospira borgpetersenii serovar Hardjo-bovis str. Sponselee</name>
    <dbReference type="NCBI Taxonomy" id="1303729"/>
    <lineage>
        <taxon>Bacteria</taxon>
        <taxon>Pseudomonadati</taxon>
        <taxon>Spirochaetota</taxon>
        <taxon>Spirochaetia</taxon>
        <taxon>Leptospirales</taxon>
        <taxon>Leptospiraceae</taxon>
        <taxon>Leptospira</taxon>
    </lineage>
</organism>
<evidence type="ECO:0008006" key="3">
    <source>
        <dbReference type="Google" id="ProtNLM"/>
    </source>
</evidence>
<accession>M6BHU9</accession>
<dbReference type="PATRIC" id="fig|1218567.3.peg.3980"/>
<dbReference type="AlphaFoldDB" id="M6BHU9"/>
<dbReference type="EMBL" id="ANMU01000164">
    <property type="protein sequence ID" value="EMJ78151.1"/>
    <property type="molecule type" value="Genomic_DNA"/>
</dbReference>